<name>A0A195F771_9HYME</name>
<feature type="region of interest" description="Disordered" evidence="1">
    <location>
        <begin position="161"/>
        <end position="182"/>
    </location>
</feature>
<accession>A0A195F771</accession>
<dbReference type="AlphaFoldDB" id="A0A195F771"/>
<protein>
    <submittedName>
        <fullName evidence="2">Uncharacterized protein</fullName>
    </submittedName>
</protein>
<dbReference type="Proteomes" id="UP000078541">
    <property type="component" value="Unassembled WGS sequence"/>
</dbReference>
<proteinExistence type="predicted"/>
<evidence type="ECO:0000313" key="3">
    <source>
        <dbReference type="Proteomes" id="UP000078541"/>
    </source>
</evidence>
<dbReference type="EMBL" id="KQ981763">
    <property type="protein sequence ID" value="KYN36032.1"/>
    <property type="molecule type" value="Genomic_DNA"/>
</dbReference>
<gene>
    <name evidence="2" type="ORF">ALC56_09568</name>
</gene>
<organism evidence="2 3">
    <name type="scientific">Trachymyrmex septentrionalis</name>
    <dbReference type="NCBI Taxonomy" id="34720"/>
    <lineage>
        <taxon>Eukaryota</taxon>
        <taxon>Metazoa</taxon>
        <taxon>Ecdysozoa</taxon>
        <taxon>Arthropoda</taxon>
        <taxon>Hexapoda</taxon>
        <taxon>Insecta</taxon>
        <taxon>Pterygota</taxon>
        <taxon>Neoptera</taxon>
        <taxon>Endopterygota</taxon>
        <taxon>Hymenoptera</taxon>
        <taxon>Apocrita</taxon>
        <taxon>Aculeata</taxon>
        <taxon>Formicoidea</taxon>
        <taxon>Formicidae</taxon>
        <taxon>Myrmicinae</taxon>
        <taxon>Trachymyrmex</taxon>
    </lineage>
</organism>
<keyword evidence="3" id="KW-1185">Reference proteome</keyword>
<sequence>MYATAASSPMFPETSRYSDEKLQCAIPFQSLGPSATWQAVANDLTTPWHAMGIVLLPFNHRHPSENPAECIWRRCRDSLRFWFLVLDSGPLPPPPPPPPPPLDGAPIKMETNEVGRNEVLRLIRSSQTRHGCPLVQSGTLLPSSGYASSCSELKAPAAKGTVEVSYESQAGAQAGDRTQEKA</sequence>
<reference evidence="2 3" key="1">
    <citation type="submission" date="2016-03" db="EMBL/GenBank/DDBJ databases">
        <title>Trachymyrmex septentrionalis WGS genome.</title>
        <authorList>
            <person name="Nygaard S."/>
            <person name="Hu H."/>
            <person name="Boomsma J."/>
            <person name="Zhang G."/>
        </authorList>
    </citation>
    <scope>NUCLEOTIDE SEQUENCE [LARGE SCALE GENOMIC DNA]</scope>
    <source>
        <strain evidence="2">Tsep2-gDNA-1</strain>
        <tissue evidence="2">Whole body</tissue>
    </source>
</reference>
<evidence type="ECO:0000313" key="2">
    <source>
        <dbReference type="EMBL" id="KYN36032.1"/>
    </source>
</evidence>
<evidence type="ECO:0000256" key="1">
    <source>
        <dbReference type="SAM" id="MobiDB-lite"/>
    </source>
</evidence>